<dbReference type="GO" id="GO:0140662">
    <property type="term" value="F:ATP-dependent protein folding chaperone"/>
    <property type="evidence" value="ECO:0007669"/>
    <property type="project" value="InterPro"/>
</dbReference>
<dbReference type="Pfam" id="PF00012">
    <property type="entry name" value="HSP70"/>
    <property type="match status" value="1"/>
</dbReference>
<evidence type="ECO:0000313" key="4">
    <source>
        <dbReference type="EMBL" id="ADU03657.1"/>
    </source>
</evidence>
<reference evidence="4 5" key="1">
    <citation type="journal article" date="2011" name="Virus Genes">
        <title>An assemblage of closteroviruses infects Hawaiian ti (Cordyline fruticosa L.).</title>
        <authorList>
            <person name="Melzer M.J."/>
            <person name="Sether D.M."/>
            <person name="Borth W.B."/>
            <person name="Mersino E.F."/>
            <person name="Hu J.S."/>
        </authorList>
    </citation>
    <scope>NUCLEOTIDE SEQUENCE [LARGE SCALE GENOMIC DNA]</scope>
    <source>
        <strain evidence="4">Kahaluu-1</strain>
    </source>
</reference>
<dbReference type="InterPro" id="IPR043129">
    <property type="entry name" value="ATPase_NBD"/>
</dbReference>
<dbReference type="Gene3D" id="3.90.640.10">
    <property type="entry name" value="Actin, Chain A, domain 4"/>
    <property type="match status" value="1"/>
</dbReference>
<comment type="similarity">
    <text evidence="3">Belongs to the heat shock protein 70 family.</text>
</comment>
<evidence type="ECO:0000256" key="2">
    <source>
        <dbReference type="ARBA" id="ARBA00022840"/>
    </source>
</evidence>
<dbReference type="RefSeq" id="YP_009506346.1">
    <property type="nucleotide sequence ID" value="NC_038421.1"/>
</dbReference>
<dbReference type="Gene3D" id="3.30.30.30">
    <property type="match status" value="1"/>
</dbReference>
<dbReference type="KEGG" id="vg:37617195"/>
<keyword evidence="5" id="KW-1185">Reference proteome</keyword>
<dbReference type="InterPro" id="IPR013126">
    <property type="entry name" value="Hsp_70_fam"/>
</dbReference>
<dbReference type="OrthoDB" id="5915at10239"/>
<organism evidence="4 5">
    <name type="scientific">Cordyline virus 1</name>
    <dbReference type="NCBI Taxonomy" id="937809"/>
    <lineage>
        <taxon>Viruses</taxon>
        <taxon>Riboviria</taxon>
        <taxon>Orthornavirae</taxon>
        <taxon>Kitrinoviricota</taxon>
        <taxon>Alsuviricetes</taxon>
        <taxon>Martellivirales</taxon>
        <taxon>Closteroviridae</taxon>
        <taxon>Velarivirus</taxon>
        <taxon>Velarivirus unicordylinae</taxon>
    </lineage>
</organism>
<proteinExistence type="inferred from homology"/>
<name>E7CT65_9CLOS</name>
<keyword evidence="1 3" id="KW-0547">Nucleotide-binding</keyword>
<dbReference type="EMBL" id="HM588723">
    <property type="protein sequence ID" value="ADU03657.1"/>
    <property type="molecule type" value="Genomic_RNA"/>
</dbReference>
<dbReference type="GeneID" id="37617195"/>
<dbReference type="Gene3D" id="3.30.420.40">
    <property type="match status" value="2"/>
</dbReference>
<sequence length="551" mass="62528">MPTFCRAGVDFGTTFSTISAFVDEVATPLFLEGSPFIPTVITFFDNKVVIGELAKTISEVVKDNVTYFDLKRWVGVNEKNFIKLKEKLQPSYECKLEKGECYMGGIGVRTVFRSVGFLIATYLDVLTKLFEEKYDVKITNLNVSVPADFYTFQRSYMRNAVNNLGIKVDRMINEPSAAALHSILSNPEFTDFVIFDFGGGTFDVSYIKKKGKIIMICDTQGDLFLGGRDIDKSIQHYFFGKYSIEIHPFSLSYMKEGVSTGKSQSFNVLSSNKEINHVNFSKDELNSIVSPFAKRSCEILKAVIDRNEITNAVICMVGGSSLLTEVYNQVNNVAKGTNNKIFRDENLRLSVSFGCSCLHFFTDDPDFTYIDVNSHCVFEIDEMFKPSVLIRKPMPIPYTLRQEKQNNNKFLTAVDIYEGDSQWFLDCQVLIKDVYSTDAVSSLGSGYYRVIQYDLDGNINVWIENKDSTNKRNLKSLITSHKTIKLENFERVQTGSSSLYCTVAELIKYHKLDKNIEAIDSNLFFKIKDYIEINGGISKYIETLRKNGVQI</sequence>
<protein>
    <submittedName>
        <fullName evidence="4">HSP70h</fullName>
    </submittedName>
</protein>
<keyword evidence="2 3" id="KW-0067">ATP-binding</keyword>
<dbReference type="GO" id="GO:0005524">
    <property type="term" value="F:ATP binding"/>
    <property type="evidence" value="ECO:0007669"/>
    <property type="project" value="UniProtKB-KW"/>
</dbReference>
<accession>E7CT65</accession>
<dbReference type="PANTHER" id="PTHR19375">
    <property type="entry name" value="HEAT SHOCK PROTEIN 70KDA"/>
    <property type="match status" value="1"/>
</dbReference>
<evidence type="ECO:0000256" key="3">
    <source>
        <dbReference type="RuleBase" id="RU003322"/>
    </source>
</evidence>
<dbReference type="SUPFAM" id="SSF53067">
    <property type="entry name" value="Actin-like ATPase domain"/>
    <property type="match status" value="2"/>
</dbReference>
<dbReference type="SUPFAM" id="SSF100920">
    <property type="entry name" value="Heat shock protein 70kD (HSP70), peptide-binding domain"/>
    <property type="match status" value="1"/>
</dbReference>
<dbReference type="PRINTS" id="PR00301">
    <property type="entry name" value="HEATSHOCK70"/>
</dbReference>
<evidence type="ECO:0000256" key="1">
    <source>
        <dbReference type="ARBA" id="ARBA00022741"/>
    </source>
</evidence>
<dbReference type="Proteomes" id="UP000232887">
    <property type="component" value="Segment"/>
</dbReference>
<evidence type="ECO:0000313" key="5">
    <source>
        <dbReference type="Proteomes" id="UP000232887"/>
    </source>
</evidence>
<dbReference type="InterPro" id="IPR029047">
    <property type="entry name" value="HSP70_peptide-bd_sf"/>
</dbReference>